<dbReference type="Proteomes" id="UP000006727">
    <property type="component" value="Chromosome 15"/>
</dbReference>
<dbReference type="Gramene" id="Pp3c15_20440V3.1">
    <property type="protein sequence ID" value="Pp3c15_20440V3.1"/>
    <property type="gene ID" value="Pp3c15_20440"/>
</dbReference>
<name>A0A2K1JDX2_PHYPA</name>
<comment type="subcellular location">
    <subcellularLocation>
        <location evidence="1">Vacuole membrane</location>
        <topology evidence="1">Peripheral membrane protein</topology>
    </subcellularLocation>
</comment>
<reference evidence="8 10" key="1">
    <citation type="journal article" date="2008" name="Science">
        <title>The Physcomitrella genome reveals evolutionary insights into the conquest of land by plants.</title>
        <authorList>
            <person name="Rensing S."/>
            <person name="Lang D."/>
            <person name="Zimmer A."/>
            <person name="Terry A."/>
            <person name="Salamov A."/>
            <person name="Shapiro H."/>
            <person name="Nishiyama T."/>
            <person name="Perroud P.-F."/>
            <person name="Lindquist E."/>
            <person name="Kamisugi Y."/>
            <person name="Tanahashi T."/>
            <person name="Sakakibara K."/>
            <person name="Fujita T."/>
            <person name="Oishi K."/>
            <person name="Shin-I T."/>
            <person name="Kuroki Y."/>
            <person name="Toyoda A."/>
            <person name="Suzuki Y."/>
            <person name="Hashimoto A."/>
            <person name="Yamaguchi K."/>
            <person name="Sugano A."/>
            <person name="Kohara Y."/>
            <person name="Fujiyama A."/>
            <person name="Anterola A."/>
            <person name="Aoki S."/>
            <person name="Ashton N."/>
            <person name="Barbazuk W.B."/>
            <person name="Barker E."/>
            <person name="Bennetzen J."/>
            <person name="Bezanilla M."/>
            <person name="Blankenship R."/>
            <person name="Cho S.H."/>
            <person name="Dutcher S."/>
            <person name="Estelle M."/>
            <person name="Fawcett J.A."/>
            <person name="Gundlach H."/>
            <person name="Hanada K."/>
            <person name="Heyl A."/>
            <person name="Hicks K.A."/>
            <person name="Hugh J."/>
            <person name="Lohr M."/>
            <person name="Mayer K."/>
            <person name="Melkozernov A."/>
            <person name="Murata T."/>
            <person name="Nelson D."/>
            <person name="Pils B."/>
            <person name="Prigge M."/>
            <person name="Reiss B."/>
            <person name="Renner T."/>
            <person name="Rombauts S."/>
            <person name="Rushton P."/>
            <person name="Sanderfoot A."/>
            <person name="Schween G."/>
            <person name="Shiu S.-H."/>
            <person name="Stueber K."/>
            <person name="Theodoulou F.L."/>
            <person name="Tu H."/>
            <person name="Van de Peer Y."/>
            <person name="Verrier P.J."/>
            <person name="Waters E."/>
            <person name="Wood A."/>
            <person name="Yang L."/>
            <person name="Cove D."/>
            <person name="Cuming A."/>
            <person name="Hasebe M."/>
            <person name="Lucas S."/>
            <person name="Mishler D.B."/>
            <person name="Reski R."/>
            <person name="Grigoriev I."/>
            <person name="Quatrano R.S."/>
            <person name="Boore J.L."/>
        </authorList>
    </citation>
    <scope>NUCLEOTIDE SEQUENCE [LARGE SCALE GENOMIC DNA]</scope>
    <source>
        <strain evidence="9 10">cv. Gransden 2004</strain>
    </source>
</reference>
<evidence type="ECO:0000259" key="7">
    <source>
        <dbReference type="PROSITE" id="PS50275"/>
    </source>
</evidence>
<evidence type="ECO:0000256" key="5">
    <source>
        <dbReference type="ARBA" id="ARBA00023464"/>
    </source>
</evidence>
<accession>A0A2K1JDX2</accession>
<proteinExistence type="predicted"/>
<evidence type="ECO:0000313" key="9">
    <source>
        <dbReference type="EnsemblPlants" id="Pp3c15_20440V3.1"/>
    </source>
</evidence>
<feature type="region of interest" description="Disordered" evidence="6">
    <location>
        <begin position="734"/>
        <end position="756"/>
    </location>
</feature>
<comment type="catalytic activity">
    <reaction evidence="4">
        <text>a 1,2-diacyl-sn-glycero-3-phospho-(1D-myo-inositol-3,5-bisphosphate) + H2O = a 1,2-diacyl-sn-glycero-3-phospho-(1D-myo-inositol-3-phosphate) + phosphate</text>
        <dbReference type="Rhea" id="RHEA:32955"/>
        <dbReference type="ChEBI" id="CHEBI:15377"/>
        <dbReference type="ChEBI" id="CHEBI:43474"/>
        <dbReference type="ChEBI" id="CHEBI:57923"/>
        <dbReference type="ChEBI" id="CHEBI:58088"/>
    </reaction>
</comment>
<dbReference type="PANTHER" id="PTHR45738:SF5">
    <property type="entry name" value="POLYPHOSPHOINOSITIDE PHOSPHATASE"/>
    <property type="match status" value="1"/>
</dbReference>
<dbReference type="PaxDb" id="3218-PP1S224_53V6.1"/>
<dbReference type="GO" id="GO:0046856">
    <property type="term" value="P:phosphatidylinositol dephosphorylation"/>
    <property type="evidence" value="ECO:0000318"/>
    <property type="project" value="GO_Central"/>
</dbReference>
<dbReference type="AlphaFoldDB" id="A0A2K1JDX2"/>
<keyword evidence="3" id="KW-0472">Membrane</keyword>
<dbReference type="PANTHER" id="PTHR45738">
    <property type="entry name" value="POLYPHOSPHOINOSITIDE PHOSPHATASE"/>
    <property type="match status" value="1"/>
</dbReference>
<evidence type="ECO:0000256" key="1">
    <source>
        <dbReference type="ARBA" id="ARBA00004148"/>
    </source>
</evidence>
<dbReference type="InterPro" id="IPR002013">
    <property type="entry name" value="SAC_dom"/>
</dbReference>
<comment type="subunit">
    <text evidence="5">Component of the PI(3,5)P2 regulatory complex at least composed of ATG18, SAC/FIG4, FAB1 and VAC14.</text>
</comment>
<evidence type="ECO:0000313" key="8">
    <source>
        <dbReference type="EMBL" id="PNR39709.1"/>
    </source>
</evidence>
<evidence type="ECO:0000256" key="3">
    <source>
        <dbReference type="ARBA" id="ARBA00023136"/>
    </source>
</evidence>
<evidence type="ECO:0000256" key="2">
    <source>
        <dbReference type="ARBA" id="ARBA00022801"/>
    </source>
</evidence>
<protein>
    <recommendedName>
        <fullName evidence="7">SAC domain-containing protein</fullName>
    </recommendedName>
</protein>
<dbReference type="OrthoDB" id="405996at2759"/>
<gene>
    <name evidence="9" type="primary">LOC112292919</name>
    <name evidence="8" type="ORF">PHYPA_019988</name>
</gene>
<dbReference type="KEGG" id="ppp:112292919"/>
<dbReference type="OMA" id="PAELSIC"/>
<dbReference type="EnsemblPlants" id="Pp3c15_20440V3.1">
    <property type="protein sequence ID" value="Pp3c15_20440V3.1"/>
    <property type="gene ID" value="Pp3c15_20440"/>
</dbReference>
<keyword evidence="2" id="KW-0378">Hydrolase</keyword>
<feature type="domain" description="SAC" evidence="7">
    <location>
        <begin position="186"/>
        <end position="557"/>
    </location>
</feature>
<dbReference type="EnsemblPlants" id="Pp3c15_20440V3.2">
    <property type="protein sequence ID" value="Pp3c15_20440V3.2"/>
    <property type="gene ID" value="Pp3c15_20440"/>
</dbReference>
<dbReference type="Gramene" id="Pp3c15_20440V3.2">
    <property type="protein sequence ID" value="Pp3c15_20440V3.2"/>
    <property type="gene ID" value="Pp3c15_20440"/>
</dbReference>
<evidence type="ECO:0000313" key="10">
    <source>
        <dbReference type="Proteomes" id="UP000006727"/>
    </source>
</evidence>
<dbReference type="RefSeq" id="XP_024397676.1">
    <property type="nucleotide sequence ID" value="XM_024541908.2"/>
</dbReference>
<reference evidence="9" key="3">
    <citation type="submission" date="2020-12" db="UniProtKB">
        <authorList>
            <consortium name="EnsemblPlants"/>
        </authorList>
    </citation>
    <scope>IDENTIFICATION</scope>
</reference>
<dbReference type="Gramene" id="Pp3c15_20440V3.4">
    <property type="protein sequence ID" value="Pp3c15_20440V3.4"/>
    <property type="gene ID" value="Pp3c15_20440"/>
</dbReference>
<organism evidence="8">
    <name type="scientific">Physcomitrium patens</name>
    <name type="common">Spreading-leaved earth moss</name>
    <name type="synonym">Physcomitrella patens</name>
    <dbReference type="NCBI Taxonomy" id="3218"/>
    <lineage>
        <taxon>Eukaryota</taxon>
        <taxon>Viridiplantae</taxon>
        <taxon>Streptophyta</taxon>
        <taxon>Embryophyta</taxon>
        <taxon>Bryophyta</taxon>
        <taxon>Bryophytina</taxon>
        <taxon>Bryopsida</taxon>
        <taxon>Funariidae</taxon>
        <taxon>Funariales</taxon>
        <taxon>Funariaceae</taxon>
        <taxon>Physcomitrium</taxon>
    </lineage>
</organism>
<dbReference type="Pfam" id="PF02383">
    <property type="entry name" value="Syja_N"/>
    <property type="match status" value="1"/>
</dbReference>
<dbReference type="InterPro" id="IPR043573">
    <property type="entry name" value="Fig4-like"/>
</dbReference>
<dbReference type="EnsemblPlants" id="Pp3c15_20440V3.4">
    <property type="protein sequence ID" value="Pp3c15_20440V3.4"/>
    <property type="gene ID" value="Pp3c15_20440"/>
</dbReference>
<dbReference type="EMBL" id="ABEU02000015">
    <property type="protein sequence ID" value="PNR39709.1"/>
    <property type="molecule type" value="Genomic_DNA"/>
</dbReference>
<sequence length="887" mass="100195">MRLEDHSPRNFLKGCAKRIIREQSMSPRVSCPYRSAGAPLNPNMYILEKFYLYETRARYYLVGRDKSKQNWRVLKIDRSEPAELSICEDPVVYTQVESLSLLETIADGNKSTGGLTLVTKAYGIVGFINFLECYYMLLVTKRRQVGSLCGHAIYTVGESRLITVPHPSVQTPVALSKTELRYKKLLQGVDLNKDFFFSYTYRIMQSVQRNEILRDDPSMPYENMFVWNAFLSRGIRQHLKSTRWTVALMHGFFEQANFSSFGRLFSVFLISRRSRHFAGTRYLKRGVNDKGRVANDVETEQIVVDETGSGPGYERISSAVQVRGSIPLFWSQEASRLNAKPDIHLQRFDPMYQATKLHFEDLENRYGNPITILNLIKTVEKRPREMMLRREFATAVGYLNSILPKERRLNFIHWDFHKYAKSKAANVIAVLGKVANDTLDLTDMYYSGVPSLSKSAQSQRAANASTESVPLAKSLSAICGRKREQRFQSGVLRTNCIDCLDRTNVAQYAFGLAAVGRQLHAVGLSDSTAVDMNGKVAETLMVMYHNMGDVLALQYGGSPAHNTVFPERQGKWIATTQSREILNSIKRYYSNTYTDGDKQDAMNLFLGHFRPQEGKPALWELDSDYYLHVAGCEDELSKDDKIPLPVTGVKGTLQAPRKMEGAMPVACRHPDDYHCSKLTSFDKLLQVNCASQQSIQPCGELQQENKEQFAAPWSTPDAVEVLLKSPNWLFGSKNQEHPAPAIPSSILGSAPDKSEDTLEQELDGLDWMSFHSPFADEELYDRYLFQGSSEDDTWYGTGILPGTVDNSEANRHYTQLCKGPSLESLISETNYDRDYHSVTGPTYLSDEEAVALSMETALNQLNNVGVEYGSITPEAAKSFYIFSRESL</sequence>
<evidence type="ECO:0000256" key="6">
    <source>
        <dbReference type="SAM" id="MobiDB-lite"/>
    </source>
</evidence>
<dbReference type="GO" id="GO:0005774">
    <property type="term" value="C:vacuolar membrane"/>
    <property type="evidence" value="ECO:0007669"/>
    <property type="project" value="UniProtKB-SubCell"/>
</dbReference>
<dbReference type="STRING" id="3218.A0A2K1JDX2"/>
<reference evidence="8 10" key="2">
    <citation type="journal article" date="2018" name="Plant J.">
        <title>The Physcomitrella patens chromosome-scale assembly reveals moss genome structure and evolution.</title>
        <authorList>
            <person name="Lang D."/>
            <person name="Ullrich K.K."/>
            <person name="Murat F."/>
            <person name="Fuchs J."/>
            <person name="Jenkins J."/>
            <person name="Haas F.B."/>
            <person name="Piednoel M."/>
            <person name="Gundlach H."/>
            <person name="Van Bel M."/>
            <person name="Meyberg R."/>
            <person name="Vives C."/>
            <person name="Morata J."/>
            <person name="Symeonidi A."/>
            <person name="Hiss M."/>
            <person name="Muchero W."/>
            <person name="Kamisugi Y."/>
            <person name="Saleh O."/>
            <person name="Blanc G."/>
            <person name="Decker E.L."/>
            <person name="van Gessel N."/>
            <person name="Grimwood J."/>
            <person name="Hayes R.D."/>
            <person name="Graham S.W."/>
            <person name="Gunter L.E."/>
            <person name="McDaniel S.F."/>
            <person name="Hoernstein S.N.W."/>
            <person name="Larsson A."/>
            <person name="Li F.W."/>
            <person name="Perroud P.F."/>
            <person name="Phillips J."/>
            <person name="Ranjan P."/>
            <person name="Rokshar D.S."/>
            <person name="Rothfels C.J."/>
            <person name="Schneider L."/>
            <person name="Shu S."/>
            <person name="Stevenson D.W."/>
            <person name="Thummler F."/>
            <person name="Tillich M."/>
            <person name="Villarreal Aguilar J.C."/>
            <person name="Widiez T."/>
            <person name="Wong G.K."/>
            <person name="Wymore A."/>
            <person name="Zhang Y."/>
            <person name="Zimmer A.D."/>
            <person name="Quatrano R.S."/>
            <person name="Mayer K.F.X."/>
            <person name="Goodstein D."/>
            <person name="Casacuberta J.M."/>
            <person name="Vandepoele K."/>
            <person name="Reski R."/>
            <person name="Cuming A.C."/>
            <person name="Tuskan G.A."/>
            <person name="Maumus F."/>
            <person name="Salse J."/>
            <person name="Schmutz J."/>
            <person name="Rensing S.A."/>
        </authorList>
    </citation>
    <scope>NUCLEOTIDE SEQUENCE [LARGE SCALE GENOMIC DNA]</scope>
    <source>
        <strain evidence="9 10">cv. Gransden 2004</strain>
    </source>
</reference>
<dbReference type="PROSITE" id="PS50275">
    <property type="entry name" value="SAC"/>
    <property type="match status" value="1"/>
</dbReference>
<keyword evidence="10" id="KW-1185">Reference proteome</keyword>
<dbReference type="GeneID" id="112292919"/>
<dbReference type="GO" id="GO:0043813">
    <property type="term" value="F:phosphatidylinositol-3,5-bisphosphate 5-phosphatase activity"/>
    <property type="evidence" value="ECO:0000318"/>
    <property type="project" value="GO_Central"/>
</dbReference>
<evidence type="ECO:0000256" key="4">
    <source>
        <dbReference type="ARBA" id="ARBA00023337"/>
    </source>
</evidence>